<sequence>MEIWVGRIVLAAIMGFILGVSTDRSISTTRTYAITCMAAALLTIVSNEFFRNLGHPYYSDPGRLSAQIISAIGFIGTGLIWMAEDKPSGSGLSLAASLWITAILGMLIGAGLQQAVVLATFLVIIIICFSDRLIRCKDYLWRILSGKHRIDKGE</sequence>
<evidence type="ECO:0000313" key="9">
    <source>
        <dbReference type="EMBL" id="HBK53133.1"/>
    </source>
</evidence>
<evidence type="ECO:0000256" key="4">
    <source>
        <dbReference type="ARBA" id="ARBA00022692"/>
    </source>
</evidence>
<name>A0A354YUU3_9FIRM</name>
<dbReference type="EMBL" id="DNZF01000091">
    <property type="protein sequence ID" value="HBK53133.1"/>
    <property type="molecule type" value="Genomic_DNA"/>
</dbReference>
<dbReference type="STRING" id="378794.GCA_001570625_01268"/>
<dbReference type="InterPro" id="IPR003416">
    <property type="entry name" value="MgtC/SapB/SrpB/YhiD_fam"/>
</dbReference>
<feature type="transmembrane region" description="Helical" evidence="7">
    <location>
        <begin position="62"/>
        <end position="83"/>
    </location>
</feature>
<keyword evidence="4 7" id="KW-0812">Transmembrane</keyword>
<keyword evidence="3" id="KW-1003">Cell membrane</keyword>
<dbReference type="InterPro" id="IPR049177">
    <property type="entry name" value="MgtC_SapB_SrpB_YhiD_N"/>
</dbReference>
<feature type="transmembrane region" description="Helical" evidence="7">
    <location>
        <begin position="103"/>
        <end position="129"/>
    </location>
</feature>
<protein>
    <submittedName>
        <fullName evidence="9">MgtC/SapB family protein</fullName>
    </submittedName>
</protein>
<feature type="transmembrane region" description="Helical" evidence="7">
    <location>
        <begin position="32"/>
        <end position="50"/>
    </location>
</feature>
<evidence type="ECO:0000256" key="6">
    <source>
        <dbReference type="ARBA" id="ARBA00023136"/>
    </source>
</evidence>
<proteinExistence type="inferred from homology"/>
<comment type="subcellular location">
    <subcellularLocation>
        <location evidence="1">Cell membrane</location>
        <topology evidence="1">Multi-pass membrane protein</topology>
    </subcellularLocation>
</comment>
<dbReference type="PANTHER" id="PTHR33778:SF1">
    <property type="entry name" value="MAGNESIUM TRANSPORTER YHID-RELATED"/>
    <property type="match status" value="1"/>
</dbReference>
<keyword evidence="6 7" id="KW-0472">Membrane</keyword>
<dbReference type="PRINTS" id="PR01837">
    <property type="entry name" value="MGTCSAPBPROT"/>
</dbReference>
<gene>
    <name evidence="9" type="ORF">DDZ44_04255</name>
</gene>
<evidence type="ECO:0000259" key="8">
    <source>
        <dbReference type="Pfam" id="PF02308"/>
    </source>
</evidence>
<dbReference type="PANTHER" id="PTHR33778">
    <property type="entry name" value="PROTEIN MGTC"/>
    <property type="match status" value="1"/>
</dbReference>
<comment type="similarity">
    <text evidence="2">Belongs to the MgtC/SapB family.</text>
</comment>
<evidence type="ECO:0000256" key="3">
    <source>
        <dbReference type="ARBA" id="ARBA00022475"/>
    </source>
</evidence>
<reference evidence="9 10" key="1">
    <citation type="journal article" date="2018" name="Nat. Biotechnol.">
        <title>A standardized bacterial taxonomy based on genome phylogeny substantially revises the tree of life.</title>
        <authorList>
            <person name="Parks D.H."/>
            <person name="Chuvochina M."/>
            <person name="Waite D.W."/>
            <person name="Rinke C."/>
            <person name="Skarshewski A."/>
            <person name="Chaumeil P.A."/>
            <person name="Hugenholtz P."/>
        </authorList>
    </citation>
    <scope>NUCLEOTIDE SEQUENCE [LARGE SCALE GENOMIC DNA]</scope>
    <source>
        <strain evidence="9">UBA10948</strain>
    </source>
</reference>
<comment type="caution">
    <text evidence="9">The sequence shown here is derived from an EMBL/GenBank/DDBJ whole genome shotgun (WGS) entry which is preliminary data.</text>
</comment>
<dbReference type="Proteomes" id="UP000263273">
    <property type="component" value="Unassembled WGS sequence"/>
</dbReference>
<evidence type="ECO:0000313" key="10">
    <source>
        <dbReference type="Proteomes" id="UP000263273"/>
    </source>
</evidence>
<accession>A0A354YUU3</accession>
<evidence type="ECO:0000256" key="7">
    <source>
        <dbReference type="SAM" id="Phobius"/>
    </source>
</evidence>
<evidence type="ECO:0000256" key="2">
    <source>
        <dbReference type="ARBA" id="ARBA00009298"/>
    </source>
</evidence>
<dbReference type="RefSeq" id="WP_061213767.1">
    <property type="nucleotide sequence ID" value="NZ_DHSN01000014.1"/>
</dbReference>
<dbReference type="AlphaFoldDB" id="A0A354YUU3"/>
<dbReference type="GO" id="GO:0005886">
    <property type="term" value="C:plasma membrane"/>
    <property type="evidence" value="ECO:0007669"/>
    <property type="project" value="UniProtKB-SubCell"/>
</dbReference>
<dbReference type="Pfam" id="PF02308">
    <property type="entry name" value="MgtC"/>
    <property type="match status" value="1"/>
</dbReference>
<evidence type="ECO:0000256" key="1">
    <source>
        <dbReference type="ARBA" id="ARBA00004651"/>
    </source>
</evidence>
<feature type="domain" description="MgtC/SapB/SrpB/YhiD N-terminal" evidence="8">
    <location>
        <begin position="8"/>
        <end position="133"/>
    </location>
</feature>
<organism evidence="9 10">
    <name type="scientific">Syntrophomonas wolfei</name>
    <dbReference type="NCBI Taxonomy" id="863"/>
    <lineage>
        <taxon>Bacteria</taxon>
        <taxon>Bacillati</taxon>
        <taxon>Bacillota</taxon>
        <taxon>Clostridia</taxon>
        <taxon>Eubacteriales</taxon>
        <taxon>Syntrophomonadaceae</taxon>
        <taxon>Syntrophomonas</taxon>
    </lineage>
</organism>
<evidence type="ECO:0000256" key="5">
    <source>
        <dbReference type="ARBA" id="ARBA00022989"/>
    </source>
</evidence>
<keyword evidence="5 7" id="KW-1133">Transmembrane helix</keyword>